<organism evidence="3 4">
    <name type="scientific">Hibiscus syriacus</name>
    <name type="common">Rose of Sharon</name>
    <dbReference type="NCBI Taxonomy" id="106335"/>
    <lineage>
        <taxon>Eukaryota</taxon>
        <taxon>Viridiplantae</taxon>
        <taxon>Streptophyta</taxon>
        <taxon>Embryophyta</taxon>
        <taxon>Tracheophyta</taxon>
        <taxon>Spermatophyta</taxon>
        <taxon>Magnoliopsida</taxon>
        <taxon>eudicotyledons</taxon>
        <taxon>Gunneridae</taxon>
        <taxon>Pentapetalae</taxon>
        <taxon>rosids</taxon>
        <taxon>malvids</taxon>
        <taxon>Malvales</taxon>
        <taxon>Malvaceae</taxon>
        <taxon>Malvoideae</taxon>
        <taxon>Hibiscus</taxon>
    </lineage>
</organism>
<dbReference type="InterPro" id="IPR046349">
    <property type="entry name" value="C1-like_sf"/>
</dbReference>
<dbReference type="PANTHER" id="PTHR32410:SF169">
    <property type="entry name" value="C1 DOMAIN FAMILY PROTEIN, PUTATIVE-RELATED"/>
    <property type="match status" value="1"/>
</dbReference>
<evidence type="ECO:0000256" key="1">
    <source>
        <dbReference type="ARBA" id="ARBA00022737"/>
    </source>
</evidence>
<dbReference type="EMBL" id="VEPZ02000561">
    <property type="protein sequence ID" value="KAE8722455.1"/>
    <property type="molecule type" value="Genomic_DNA"/>
</dbReference>
<dbReference type="InterPro" id="IPR004146">
    <property type="entry name" value="DC1"/>
</dbReference>
<proteinExistence type="predicted"/>
<dbReference type="AlphaFoldDB" id="A0A6A3C071"/>
<evidence type="ECO:0000313" key="3">
    <source>
        <dbReference type="EMBL" id="KAE8722455.1"/>
    </source>
</evidence>
<evidence type="ECO:0000313" key="4">
    <source>
        <dbReference type="Proteomes" id="UP000436088"/>
    </source>
</evidence>
<protein>
    <recommendedName>
        <fullName evidence="2">DC1 domain-containing protein</fullName>
    </recommendedName>
</protein>
<keyword evidence="4" id="KW-1185">Reference proteome</keyword>
<comment type="caution">
    <text evidence="3">The sequence shown here is derived from an EMBL/GenBank/DDBJ whole genome shotgun (WGS) entry which is preliminary data.</text>
</comment>
<dbReference type="Proteomes" id="UP000436088">
    <property type="component" value="Unassembled WGS sequence"/>
</dbReference>
<keyword evidence="1" id="KW-0677">Repeat</keyword>
<sequence length="664" mass="76261">MKPKKLIAADVERRCPVHASAVPNVDFHSTRDVRRHLHSSITLSIANTLSFFDQNTHTREDVFANFAMKAESLHTFLLIVDSTYTRNVPNYPTKSAIPFKNNTPLFYSLMVNVPPVPYANRHDVGDFFIVVHRSNHENIPCKACRETKNEKFVYSCSLCKFALHIKIATPPPFIKGKYHEHPFTLFWKQASFICDACGLEGNSVSYTCSACNFVIHPKCASIPPIIKVPRHDHPIFHNYFLSGNELKNRDCKFCDTEVNIDYGCYYCSDDEGLDDDLTSINPITCFIEQNETGEMIRIKHFSHAHDLILSDNFTDNDKTCDGCMLQILTSFYYCSSYCDFYLHKSCAESLRKKLRWFHAHLQGLILIVGYIFKCNLCDCESSGFAYKCEVCNEHFFLPSVVDRDYRIKHPAHEHPLFFLEKVHGNCKACGESWVNLHRCKRCDFNLDFSCQSLPLTVRDRRDEHPLALTYQEGNDYSEYLYCDICEKERDPNHWFYRCETCDLSAHLKCVPQSRLLIKPGSKFKAEGLHTHPPPPLPIFIMSVLIKPGSMFKEEVHHQHPLTFVRKPHCYLSCRICSKLCEDLALECADSTCNYTVNWECVKPADFGRAIDQLRFTELKQIVKVGGKQDYQKQEQDGVGDGKGDGTVKVPPHISCGVKIHIRHS</sequence>
<evidence type="ECO:0000259" key="2">
    <source>
        <dbReference type="Pfam" id="PF03107"/>
    </source>
</evidence>
<feature type="domain" description="DC1" evidence="2">
    <location>
        <begin position="463"/>
        <end position="510"/>
    </location>
</feature>
<dbReference type="Pfam" id="PF03107">
    <property type="entry name" value="C1_2"/>
    <property type="match status" value="4"/>
</dbReference>
<name>A0A6A3C071_HIBSY</name>
<feature type="domain" description="DC1" evidence="2">
    <location>
        <begin position="301"/>
        <end position="347"/>
    </location>
</feature>
<dbReference type="SUPFAM" id="SSF57889">
    <property type="entry name" value="Cysteine-rich domain"/>
    <property type="match status" value="3"/>
</dbReference>
<feature type="domain" description="DC1" evidence="2">
    <location>
        <begin position="132"/>
        <end position="166"/>
    </location>
</feature>
<reference evidence="3" key="1">
    <citation type="submission" date="2019-09" db="EMBL/GenBank/DDBJ databases">
        <title>Draft genome information of white flower Hibiscus syriacus.</title>
        <authorList>
            <person name="Kim Y.-M."/>
        </authorList>
    </citation>
    <scope>NUCLEOTIDE SEQUENCE [LARGE SCALE GENOMIC DNA]</scope>
    <source>
        <strain evidence="3">YM2019G1</strain>
    </source>
</reference>
<gene>
    <name evidence="3" type="ORF">F3Y22_tig00013960pilonHSYRG00083</name>
</gene>
<dbReference type="PANTHER" id="PTHR32410">
    <property type="entry name" value="CYSTEINE/HISTIDINE-RICH C1 DOMAIN FAMILY PROTEIN"/>
    <property type="match status" value="1"/>
</dbReference>
<feature type="domain" description="DC1" evidence="2">
    <location>
        <begin position="177"/>
        <end position="220"/>
    </location>
</feature>
<accession>A0A6A3C071</accession>
<dbReference type="InterPro" id="IPR053192">
    <property type="entry name" value="Vacuole_Formation_Reg"/>
</dbReference>